<evidence type="ECO:0000313" key="2">
    <source>
        <dbReference type="EMBL" id="MFC6197136.1"/>
    </source>
</evidence>
<name>A0ABW1S7B0_9PROT</name>
<accession>A0ABW1S7B0</accession>
<dbReference type="Proteomes" id="UP001596303">
    <property type="component" value="Unassembled WGS sequence"/>
</dbReference>
<sequence>MKKVIPFLSLLAFAVCGTAHAQKVRAADTGAVELALLGTENTVGQELTLKKGDVLWAETFRPLHIVVLKDDVEERRRPNVDGIPAETTLIGVRLASGLAYCPAIDYDAPVSKVQCFQDFNDDGLFEGGYYSDQRGFDTQFLAGWLRGLSGLTKQLSYAPPTEETVVPTGRLSVQYDGMRKGAPKFRVYVENERIDDPLYCDVTEPGECEILGRRIRYVENDDGTVSFTPVDEGTLRGFSLQSVSSYRK</sequence>
<comment type="caution">
    <text evidence="2">The sequence shown here is derived from an EMBL/GenBank/DDBJ whole genome shotgun (WGS) entry which is preliminary data.</text>
</comment>
<evidence type="ECO:0000313" key="3">
    <source>
        <dbReference type="Proteomes" id="UP001596303"/>
    </source>
</evidence>
<organism evidence="2 3">
    <name type="scientific">Ponticaulis profundi</name>
    <dbReference type="NCBI Taxonomy" id="2665222"/>
    <lineage>
        <taxon>Bacteria</taxon>
        <taxon>Pseudomonadati</taxon>
        <taxon>Pseudomonadota</taxon>
        <taxon>Alphaproteobacteria</taxon>
        <taxon>Hyphomonadales</taxon>
        <taxon>Hyphomonadaceae</taxon>
        <taxon>Ponticaulis</taxon>
    </lineage>
</organism>
<reference evidence="3" key="1">
    <citation type="journal article" date="2019" name="Int. J. Syst. Evol. Microbiol.">
        <title>The Global Catalogue of Microorganisms (GCM) 10K type strain sequencing project: providing services to taxonomists for standard genome sequencing and annotation.</title>
        <authorList>
            <consortium name="The Broad Institute Genomics Platform"/>
            <consortium name="The Broad Institute Genome Sequencing Center for Infectious Disease"/>
            <person name="Wu L."/>
            <person name="Ma J."/>
        </authorList>
    </citation>
    <scope>NUCLEOTIDE SEQUENCE [LARGE SCALE GENOMIC DNA]</scope>
    <source>
        <strain evidence="3">CGMCC-1.15741</strain>
    </source>
</reference>
<feature type="chain" id="PRO_5046714361" evidence="1">
    <location>
        <begin position="22"/>
        <end position="248"/>
    </location>
</feature>
<feature type="signal peptide" evidence="1">
    <location>
        <begin position="1"/>
        <end position="21"/>
    </location>
</feature>
<keyword evidence="1" id="KW-0732">Signal</keyword>
<dbReference type="EMBL" id="JBHSSW010000004">
    <property type="protein sequence ID" value="MFC6197136.1"/>
    <property type="molecule type" value="Genomic_DNA"/>
</dbReference>
<evidence type="ECO:0000256" key="1">
    <source>
        <dbReference type="SAM" id="SignalP"/>
    </source>
</evidence>
<gene>
    <name evidence="2" type="ORF">ACFQDM_03560</name>
</gene>
<protein>
    <submittedName>
        <fullName evidence="2">Uncharacterized protein</fullName>
    </submittedName>
</protein>
<keyword evidence="3" id="KW-1185">Reference proteome</keyword>
<dbReference type="RefSeq" id="WP_377375577.1">
    <property type="nucleotide sequence ID" value="NZ_JBHSSW010000004.1"/>
</dbReference>
<proteinExistence type="predicted"/>